<evidence type="ECO:0000313" key="2">
    <source>
        <dbReference type="Proteomes" id="UP000615455"/>
    </source>
</evidence>
<gene>
    <name evidence="1" type="ORF">GCM10008018_42360</name>
</gene>
<keyword evidence="2" id="KW-1185">Reference proteome</keyword>
<reference evidence="2" key="1">
    <citation type="journal article" date="2019" name="Int. J. Syst. Evol. Microbiol.">
        <title>The Global Catalogue of Microorganisms (GCM) 10K type strain sequencing project: providing services to taxonomists for standard genome sequencing and annotation.</title>
        <authorList>
            <consortium name="The Broad Institute Genomics Platform"/>
            <consortium name="The Broad Institute Genome Sequencing Center for Infectious Disease"/>
            <person name="Wu L."/>
            <person name="Ma J."/>
        </authorList>
    </citation>
    <scope>NUCLEOTIDE SEQUENCE [LARGE SCALE GENOMIC DNA]</scope>
    <source>
        <strain evidence="2">CGMCC 1.15043</strain>
    </source>
</reference>
<dbReference type="Gene3D" id="2.160.20.10">
    <property type="entry name" value="Single-stranded right-handed beta-helix, Pectin lyase-like"/>
    <property type="match status" value="1"/>
</dbReference>
<accession>A0ABQ1EXZ2</accession>
<evidence type="ECO:0000313" key="1">
    <source>
        <dbReference type="EMBL" id="GFZ91598.1"/>
    </source>
</evidence>
<dbReference type="Proteomes" id="UP000615455">
    <property type="component" value="Unassembled WGS sequence"/>
</dbReference>
<dbReference type="EMBL" id="BMHE01000024">
    <property type="protein sequence ID" value="GFZ91598.1"/>
    <property type="molecule type" value="Genomic_DNA"/>
</dbReference>
<protein>
    <submittedName>
        <fullName evidence="1">Uncharacterized protein</fullName>
    </submittedName>
</protein>
<dbReference type="InterPro" id="IPR011050">
    <property type="entry name" value="Pectin_lyase_fold/virulence"/>
</dbReference>
<name>A0ABQ1EXZ2_9BACL</name>
<dbReference type="InterPro" id="IPR012334">
    <property type="entry name" value="Pectin_lyas_fold"/>
</dbReference>
<comment type="caution">
    <text evidence="1">The sequence shown here is derived from an EMBL/GenBank/DDBJ whole genome shotgun (WGS) entry which is preliminary data.</text>
</comment>
<sequence>MIDSKGITLTTGDSGPNREYIIHSYKDTAGTKPDGLTFKGITLRDGTTWNFRIQDATNVNWIHSDGFDLVNTSHAVVDQCFAYTGDDSELAGRKRELWPRKWRTGRYSFYRHPYGKDP</sequence>
<dbReference type="SUPFAM" id="SSF51126">
    <property type="entry name" value="Pectin lyase-like"/>
    <property type="match status" value="1"/>
</dbReference>
<proteinExistence type="predicted"/>
<dbReference type="RefSeq" id="WP_189014760.1">
    <property type="nucleotide sequence ID" value="NZ_BMHE01000024.1"/>
</dbReference>
<organism evidence="1 2">
    <name type="scientific">Paenibacillus marchantiophytorum</name>
    <dbReference type="NCBI Taxonomy" id="1619310"/>
    <lineage>
        <taxon>Bacteria</taxon>
        <taxon>Bacillati</taxon>
        <taxon>Bacillota</taxon>
        <taxon>Bacilli</taxon>
        <taxon>Bacillales</taxon>
        <taxon>Paenibacillaceae</taxon>
        <taxon>Paenibacillus</taxon>
    </lineage>
</organism>